<dbReference type="AlphaFoldDB" id="A0A3M0JUH8"/>
<dbReference type="Proteomes" id="UP000269221">
    <property type="component" value="Unassembled WGS sequence"/>
</dbReference>
<evidence type="ECO:0000313" key="1">
    <source>
        <dbReference type="EMBL" id="RMB98576.1"/>
    </source>
</evidence>
<evidence type="ECO:0000313" key="2">
    <source>
        <dbReference type="Proteomes" id="UP000269221"/>
    </source>
</evidence>
<gene>
    <name evidence="1" type="ORF">DUI87_24792</name>
</gene>
<reference evidence="1 2" key="1">
    <citation type="submission" date="2018-07" db="EMBL/GenBank/DDBJ databases">
        <title>A high quality draft genome assembly of the barn swallow (H. rustica rustica).</title>
        <authorList>
            <person name="Formenti G."/>
            <person name="Chiara M."/>
            <person name="Poveda L."/>
            <person name="Francoijs K.-J."/>
            <person name="Bonisoli-Alquati A."/>
            <person name="Canova L."/>
            <person name="Gianfranceschi L."/>
            <person name="Horner D.S."/>
            <person name="Saino N."/>
        </authorList>
    </citation>
    <scope>NUCLEOTIDE SEQUENCE [LARGE SCALE GENOMIC DNA]</scope>
    <source>
        <strain evidence="1">Chelidonia</strain>
        <tissue evidence="1">Blood</tissue>
    </source>
</reference>
<sequence length="146" mass="16070">MGGTKLALIFYEGIDSHVYTTLRIPLGTWREKGVPLPALGAAPSSPTSLLGYFSTEGGKSNSSDYRKPCRGFKVPLLSTEPGEREMLVKNQLEKSIVMEGTRIEELESDFGAVVEILYDPGWFPISLKKPNMEFPQVANTLIVYGV</sequence>
<protein>
    <submittedName>
        <fullName evidence="1">Uncharacterized protein</fullName>
    </submittedName>
</protein>
<accession>A0A3M0JUH8</accession>
<name>A0A3M0JUH8_HIRRU</name>
<proteinExistence type="predicted"/>
<dbReference type="EMBL" id="QRBI01000152">
    <property type="protein sequence ID" value="RMB98576.1"/>
    <property type="molecule type" value="Genomic_DNA"/>
</dbReference>
<comment type="caution">
    <text evidence="1">The sequence shown here is derived from an EMBL/GenBank/DDBJ whole genome shotgun (WGS) entry which is preliminary data.</text>
</comment>
<organism evidence="1 2">
    <name type="scientific">Hirundo rustica rustica</name>
    <dbReference type="NCBI Taxonomy" id="333673"/>
    <lineage>
        <taxon>Eukaryota</taxon>
        <taxon>Metazoa</taxon>
        <taxon>Chordata</taxon>
        <taxon>Craniata</taxon>
        <taxon>Vertebrata</taxon>
        <taxon>Euteleostomi</taxon>
        <taxon>Archelosauria</taxon>
        <taxon>Archosauria</taxon>
        <taxon>Dinosauria</taxon>
        <taxon>Saurischia</taxon>
        <taxon>Theropoda</taxon>
        <taxon>Coelurosauria</taxon>
        <taxon>Aves</taxon>
        <taxon>Neognathae</taxon>
        <taxon>Neoaves</taxon>
        <taxon>Telluraves</taxon>
        <taxon>Australaves</taxon>
        <taxon>Passeriformes</taxon>
        <taxon>Sylvioidea</taxon>
        <taxon>Hirundinidae</taxon>
        <taxon>Hirundo</taxon>
    </lineage>
</organism>
<keyword evidence="2" id="KW-1185">Reference proteome</keyword>